<dbReference type="OrthoDB" id="5426798at2759"/>
<dbReference type="InParanoid" id="A0A136IJN1"/>
<dbReference type="EMBL" id="KQ964292">
    <property type="protein sequence ID" value="KXJ85172.1"/>
    <property type="molecule type" value="Genomic_DNA"/>
</dbReference>
<evidence type="ECO:0000256" key="4">
    <source>
        <dbReference type="ARBA" id="ARBA00023163"/>
    </source>
</evidence>
<evidence type="ECO:0000256" key="3">
    <source>
        <dbReference type="ARBA" id="ARBA00023015"/>
    </source>
</evidence>
<feature type="region of interest" description="Disordered" evidence="6">
    <location>
        <begin position="71"/>
        <end position="220"/>
    </location>
</feature>
<dbReference type="Proteomes" id="UP000070501">
    <property type="component" value="Unassembled WGS sequence"/>
</dbReference>
<dbReference type="GO" id="GO:0005634">
    <property type="term" value="C:nucleus"/>
    <property type="evidence" value="ECO:0007669"/>
    <property type="project" value="UniProtKB-SubCell"/>
</dbReference>
<feature type="compositionally biased region" description="Polar residues" evidence="6">
    <location>
        <begin position="145"/>
        <end position="158"/>
    </location>
</feature>
<evidence type="ECO:0000313" key="9">
    <source>
        <dbReference type="Proteomes" id="UP000070501"/>
    </source>
</evidence>
<dbReference type="GO" id="GO:0000981">
    <property type="term" value="F:DNA-binding transcription factor activity, RNA polymerase II-specific"/>
    <property type="evidence" value="ECO:0007669"/>
    <property type="project" value="InterPro"/>
</dbReference>
<sequence length="332" mass="36418">WTSRVAMSPPMTSHAPSTRTDLSTRTMSEAYLKARVDSATAAAQQLPSLKSLFGQPLSEIRLLDALNPLTGPSRSPLHRPASTTSSQRSLPTSYFPSTAAPRSSYAASVRSDHERHSSGLLHFPGPLSPGRPRESVSSHRESRQDSLTSTRWSYSSQSESRRPDYVLSTSEASTPYHPGAERLPFPPRTGYEASNVGYRDQSHAQPPPAQSERAPASLDVGATAASPEGLPVKYGPGPNIWTGTHFLPKFLYQRKVSGEGLCFFYDDGTHCKAIIDGEQVNAHWGVTKSGRPRKRLMIACLACREKKIKCDPDFPRCVQCEKFGIVCRFESV</sequence>
<dbReference type="PROSITE" id="PS00463">
    <property type="entry name" value="ZN2_CY6_FUNGAL_1"/>
    <property type="match status" value="1"/>
</dbReference>
<gene>
    <name evidence="8" type="ORF">Micbo1qcDRAFT_128452</name>
</gene>
<name>A0A136IJN1_9PEZI</name>
<dbReference type="Gene3D" id="4.10.240.10">
    <property type="entry name" value="Zn(2)-C6 fungal-type DNA-binding domain"/>
    <property type="match status" value="1"/>
</dbReference>
<evidence type="ECO:0000259" key="7">
    <source>
        <dbReference type="PROSITE" id="PS50048"/>
    </source>
</evidence>
<dbReference type="PANTHER" id="PTHR47338">
    <property type="entry name" value="ZN(II)2CYS6 TRANSCRIPTION FACTOR (EUROFUNG)-RELATED"/>
    <property type="match status" value="1"/>
</dbReference>
<dbReference type="SUPFAM" id="SSF57701">
    <property type="entry name" value="Zn2/Cys6 DNA-binding domain"/>
    <property type="match status" value="1"/>
</dbReference>
<dbReference type="CDD" id="cd00067">
    <property type="entry name" value="GAL4"/>
    <property type="match status" value="1"/>
</dbReference>
<feature type="domain" description="Zn(2)-C6 fungal-type" evidence="7">
    <location>
        <begin position="299"/>
        <end position="329"/>
    </location>
</feature>
<keyword evidence="3" id="KW-0805">Transcription regulation</keyword>
<evidence type="ECO:0000256" key="1">
    <source>
        <dbReference type="ARBA" id="ARBA00004123"/>
    </source>
</evidence>
<accession>A0A136IJN1</accession>
<dbReference type="InterPro" id="IPR036864">
    <property type="entry name" value="Zn2-C6_fun-type_DNA-bd_sf"/>
</dbReference>
<evidence type="ECO:0000256" key="6">
    <source>
        <dbReference type="SAM" id="MobiDB-lite"/>
    </source>
</evidence>
<dbReference type="STRING" id="196109.A0A136IJN1"/>
<feature type="non-terminal residue" evidence="8">
    <location>
        <position position="1"/>
    </location>
</feature>
<organism evidence="8 9">
    <name type="scientific">Microdochium bolleyi</name>
    <dbReference type="NCBI Taxonomy" id="196109"/>
    <lineage>
        <taxon>Eukaryota</taxon>
        <taxon>Fungi</taxon>
        <taxon>Dikarya</taxon>
        <taxon>Ascomycota</taxon>
        <taxon>Pezizomycotina</taxon>
        <taxon>Sordariomycetes</taxon>
        <taxon>Xylariomycetidae</taxon>
        <taxon>Xylariales</taxon>
        <taxon>Microdochiaceae</taxon>
        <taxon>Microdochium</taxon>
    </lineage>
</organism>
<proteinExistence type="predicted"/>
<evidence type="ECO:0000256" key="5">
    <source>
        <dbReference type="ARBA" id="ARBA00023242"/>
    </source>
</evidence>
<feature type="compositionally biased region" description="Polar residues" evidence="6">
    <location>
        <begin position="81"/>
        <end position="96"/>
    </location>
</feature>
<keyword evidence="9" id="KW-1185">Reference proteome</keyword>
<dbReference type="PANTHER" id="PTHR47338:SF11">
    <property type="entry name" value="ZN(II)2CYS6 TRANSCRIPTION FACTOR (EUROFUNG)"/>
    <property type="match status" value="1"/>
</dbReference>
<evidence type="ECO:0000313" key="8">
    <source>
        <dbReference type="EMBL" id="KXJ85172.1"/>
    </source>
</evidence>
<dbReference type="Pfam" id="PF00172">
    <property type="entry name" value="Zn_clus"/>
    <property type="match status" value="1"/>
</dbReference>
<evidence type="ECO:0000256" key="2">
    <source>
        <dbReference type="ARBA" id="ARBA00022723"/>
    </source>
</evidence>
<dbReference type="InterPro" id="IPR001138">
    <property type="entry name" value="Zn2Cys6_DnaBD"/>
</dbReference>
<keyword evidence="5" id="KW-0539">Nucleus</keyword>
<feature type="compositionally biased region" description="Basic and acidic residues" evidence="6">
    <location>
        <begin position="131"/>
        <end position="144"/>
    </location>
</feature>
<dbReference type="InterPro" id="IPR050815">
    <property type="entry name" value="TF_fung"/>
</dbReference>
<dbReference type="SMART" id="SM00066">
    <property type="entry name" value="GAL4"/>
    <property type="match status" value="1"/>
</dbReference>
<protein>
    <recommendedName>
        <fullName evidence="7">Zn(2)-C6 fungal-type domain-containing protein</fullName>
    </recommendedName>
</protein>
<keyword evidence="2" id="KW-0479">Metal-binding</keyword>
<reference evidence="9" key="1">
    <citation type="submission" date="2016-02" db="EMBL/GenBank/DDBJ databases">
        <title>Draft genome sequence of Microdochium bolleyi, a fungal endophyte of beachgrass.</title>
        <authorList>
            <consortium name="DOE Joint Genome Institute"/>
            <person name="David A.S."/>
            <person name="May G."/>
            <person name="Haridas S."/>
            <person name="Lim J."/>
            <person name="Wang M."/>
            <person name="Labutti K."/>
            <person name="Lipzen A."/>
            <person name="Barry K."/>
            <person name="Grigoriev I.V."/>
        </authorList>
    </citation>
    <scope>NUCLEOTIDE SEQUENCE [LARGE SCALE GENOMIC DNA]</scope>
    <source>
        <strain evidence="9">J235TASD1</strain>
    </source>
</reference>
<dbReference type="PROSITE" id="PS50048">
    <property type="entry name" value="ZN2_CY6_FUNGAL_2"/>
    <property type="match status" value="1"/>
</dbReference>
<feature type="region of interest" description="Disordered" evidence="6">
    <location>
        <begin position="1"/>
        <end position="24"/>
    </location>
</feature>
<dbReference type="AlphaFoldDB" id="A0A136IJN1"/>
<dbReference type="GO" id="GO:0008270">
    <property type="term" value="F:zinc ion binding"/>
    <property type="evidence" value="ECO:0007669"/>
    <property type="project" value="InterPro"/>
</dbReference>
<comment type="subcellular location">
    <subcellularLocation>
        <location evidence="1">Nucleus</location>
    </subcellularLocation>
</comment>
<keyword evidence="4" id="KW-0804">Transcription</keyword>